<dbReference type="HAMAP" id="MF_01805">
    <property type="entry name" value="ScpA"/>
    <property type="match status" value="1"/>
</dbReference>
<dbReference type="NCBIfam" id="NF000994">
    <property type="entry name" value="PRK00104.1-3"/>
    <property type="match status" value="1"/>
</dbReference>
<dbReference type="RefSeq" id="WP_305938175.1">
    <property type="nucleotide sequence ID" value="NZ_CP132191.1"/>
</dbReference>
<dbReference type="EMBL" id="CP132191">
    <property type="protein sequence ID" value="WLP85750.1"/>
    <property type="molecule type" value="Genomic_DNA"/>
</dbReference>
<comment type="subcellular location">
    <subcellularLocation>
        <location evidence="3">Cytoplasm</location>
    </subcellularLocation>
    <text evidence="3">Associated with two foci at the outer edges of the nucleoid region in young cells, and at four foci within both cell halves in older cells.</text>
</comment>
<dbReference type="Gene3D" id="1.10.10.580">
    <property type="entry name" value="Structural maintenance of chromosome 1. Chain E"/>
    <property type="match status" value="1"/>
</dbReference>
<comment type="function">
    <text evidence="3">Participates in chromosomal partition during cell division. May act via the formation of a condensin-like complex containing Smc and ScpB that pull DNA away from mid-cell into both cell halves.</text>
</comment>
<evidence type="ECO:0000313" key="5">
    <source>
        <dbReference type="Proteomes" id="UP001237011"/>
    </source>
</evidence>
<organism evidence="4 5">
    <name type="scientific">Mycoplasma seminis</name>
    <dbReference type="NCBI Taxonomy" id="512749"/>
    <lineage>
        <taxon>Bacteria</taxon>
        <taxon>Bacillati</taxon>
        <taxon>Mycoplasmatota</taxon>
        <taxon>Mollicutes</taxon>
        <taxon>Mycoplasmataceae</taxon>
        <taxon>Mycoplasma</taxon>
    </lineage>
</organism>
<dbReference type="PANTHER" id="PTHR33969">
    <property type="entry name" value="SEGREGATION AND CONDENSATION PROTEIN A"/>
    <property type="match status" value="1"/>
</dbReference>
<comment type="similarity">
    <text evidence="3">Belongs to the ScpA family.</text>
</comment>
<comment type="subunit">
    <text evidence="3">Component of a cohesin-like complex composed of ScpA, ScpB and the Smc homodimer, in which ScpA and ScpB bind to the head domain of Smc. The presence of the three proteins is required for the association of the complex with DNA.</text>
</comment>
<evidence type="ECO:0000256" key="3">
    <source>
        <dbReference type="HAMAP-Rule" id="MF_01805"/>
    </source>
</evidence>
<keyword evidence="3" id="KW-0963">Cytoplasm</keyword>
<sequence length="252" mass="29378">MKTNSYYSDYTFKLQDFDGPLDLLLSLIKDKKIDIFDINLVELADQYLQIINQLKETEIDIAGDYLVMAATLLKIKASLVLQEPDAEEPEEVVEEKKKLIQQLVEYQQFKEIKEALKTFESDREDIFIKAPSNVDDFIVDTNDTRLDGHSNPIKLIAVLRKMFERVYAQHLRSTKLETFNLSPSDQFPFIKKLLKEHEVLTFEMVFSQPSIKHFVVTLLAVLVLAKQQILIIEQDEEFGDIRIKRGELYDEK</sequence>
<dbReference type="Proteomes" id="UP001237011">
    <property type="component" value="Chromosome"/>
</dbReference>
<dbReference type="InterPro" id="IPR023093">
    <property type="entry name" value="ScpA-like_C"/>
</dbReference>
<dbReference type="PANTHER" id="PTHR33969:SF2">
    <property type="entry name" value="SEGREGATION AND CONDENSATION PROTEIN A"/>
    <property type="match status" value="1"/>
</dbReference>
<proteinExistence type="inferred from homology"/>
<accession>A0ABY9HAY7</accession>
<keyword evidence="3" id="KW-0131">Cell cycle</keyword>
<gene>
    <name evidence="3" type="primary">scpA</name>
    <name evidence="4" type="ORF">Q8852_01175</name>
</gene>
<evidence type="ECO:0000313" key="4">
    <source>
        <dbReference type="EMBL" id="WLP85750.1"/>
    </source>
</evidence>
<dbReference type="Gene3D" id="6.10.250.2410">
    <property type="match status" value="1"/>
</dbReference>
<dbReference type="InterPro" id="IPR003768">
    <property type="entry name" value="ScpA"/>
</dbReference>
<protein>
    <recommendedName>
        <fullName evidence="2 3">Segregation and condensation protein A</fullName>
    </recommendedName>
</protein>
<evidence type="ECO:0000256" key="1">
    <source>
        <dbReference type="ARBA" id="ARBA00022829"/>
    </source>
</evidence>
<keyword evidence="1 3" id="KW-0159">Chromosome partition</keyword>
<evidence type="ECO:0000256" key="2">
    <source>
        <dbReference type="ARBA" id="ARBA00044777"/>
    </source>
</evidence>
<dbReference type="Pfam" id="PF02616">
    <property type="entry name" value="SMC_ScpA"/>
    <property type="match status" value="1"/>
</dbReference>
<keyword evidence="3" id="KW-0132">Cell division</keyword>
<name>A0ABY9HAY7_9MOLU</name>
<reference evidence="4" key="1">
    <citation type="submission" date="2023-08" db="EMBL/GenBank/DDBJ databases">
        <title>Complete genome sequence of Mycoplasma seminis 2200.</title>
        <authorList>
            <person name="Spergser J."/>
        </authorList>
    </citation>
    <scope>NUCLEOTIDE SEQUENCE [LARGE SCALE GENOMIC DNA]</scope>
    <source>
        <strain evidence="4">2200</strain>
    </source>
</reference>
<keyword evidence="5" id="KW-1185">Reference proteome</keyword>